<keyword evidence="1" id="KW-0472">Membrane</keyword>
<feature type="transmembrane region" description="Helical" evidence="1">
    <location>
        <begin position="26"/>
        <end position="45"/>
    </location>
</feature>
<evidence type="ECO:0000256" key="1">
    <source>
        <dbReference type="SAM" id="Phobius"/>
    </source>
</evidence>
<reference evidence="2" key="1">
    <citation type="journal article" date="2022" name="Plant J.">
        <title>Strategies of tolerance reflected in two North American maple genomes.</title>
        <authorList>
            <person name="McEvoy S.L."/>
            <person name="Sezen U.U."/>
            <person name="Trouern-Trend A."/>
            <person name="McMahon S.M."/>
            <person name="Schaberg P.G."/>
            <person name="Yang J."/>
            <person name="Wegrzyn J.L."/>
            <person name="Swenson N.G."/>
        </authorList>
    </citation>
    <scope>NUCLEOTIDE SEQUENCE</scope>
    <source>
        <strain evidence="2">NS2018</strain>
    </source>
</reference>
<protein>
    <submittedName>
        <fullName evidence="2">Uncharacterized protein</fullName>
    </submittedName>
</protein>
<dbReference type="AlphaFoldDB" id="A0AA39RGF0"/>
<keyword evidence="1" id="KW-1133">Transmembrane helix</keyword>
<gene>
    <name evidence="2" type="ORF">LWI29_024884</name>
</gene>
<accession>A0AA39RGF0</accession>
<name>A0AA39RGF0_ACESA</name>
<comment type="caution">
    <text evidence="2">The sequence shown here is derived from an EMBL/GenBank/DDBJ whole genome shotgun (WGS) entry which is preliminary data.</text>
</comment>
<evidence type="ECO:0000313" key="3">
    <source>
        <dbReference type="Proteomes" id="UP001168877"/>
    </source>
</evidence>
<dbReference type="Proteomes" id="UP001168877">
    <property type="component" value="Unassembled WGS sequence"/>
</dbReference>
<keyword evidence="3" id="KW-1185">Reference proteome</keyword>
<proteinExistence type="predicted"/>
<reference evidence="2" key="2">
    <citation type="submission" date="2023-06" db="EMBL/GenBank/DDBJ databases">
        <authorList>
            <person name="Swenson N.G."/>
            <person name="Wegrzyn J.L."/>
            <person name="Mcevoy S.L."/>
        </authorList>
    </citation>
    <scope>NUCLEOTIDE SEQUENCE</scope>
    <source>
        <strain evidence="2">NS2018</strain>
        <tissue evidence="2">Leaf</tissue>
    </source>
</reference>
<sequence>MLPLLLAGGSCIGVGAVVRDHPVRFWLLSLSLVLVLVLFGLMLVSGSRPEKALSRESGTCSSPNSIQIVFLCGSELYINGGHLKLQAKLFFSTKDASVLVVDLVRSTGVIISELGLIVSHISDFSKLILFHC</sequence>
<evidence type="ECO:0000313" key="2">
    <source>
        <dbReference type="EMBL" id="KAK0572012.1"/>
    </source>
</evidence>
<organism evidence="2 3">
    <name type="scientific">Acer saccharum</name>
    <name type="common">Sugar maple</name>
    <dbReference type="NCBI Taxonomy" id="4024"/>
    <lineage>
        <taxon>Eukaryota</taxon>
        <taxon>Viridiplantae</taxon>
        <taxon>Streptophyta</taxon>
        <taxon>Embryophyta</taxon>
        <taxon>Tracheophyta</taxon>
        <taxon>Spermatophyta</taxon>
        <taxon>Magnoliopsida</taxon>
        <taxon>eudicotyledons</taxon>
        <taxon>Gunneridae</taxon>
        <taxon>Pentapetalae</taxon>
        <taxon>rosids</taxon>
        <taxon>malvids</taxon>
        <taxon>Sapindales</taxon>
        <taxon>Sapindaceae</taxon>
        <taxon>Hippocastanoideae</taxon>
        <taxon>Acereae</taxon>
        <taxon>Acer</taxon>
    </lineage>
</organism>
<keyword evidence="1" id="KW-0812">Transmembrane</keyword>
<dbReference type="EMBL" id="JAUESC010000388">
    <property type="protein sequence ID" value="KAK0572012.1"/>
    <property type="molecule type" value="Genomic_DNA"/>
</dbReference>